<protein>
    <submittedName>
        <fullName evidence="6">Oligopeptide ABC transporter ATP-binding protein</fullName>
    </submittedName>
    <submittedName>
        <fullName evidence="7">Oligopeptide transport ATP-binding protein OppF</fullName>
    </submittedName>
</protein>
<feature type="domain" description="ABC transporter" evidence="5">
    <location>
        <begin position="16"/>
        <end position="266"/>
    </location>
</feature>
<dbReference type="GO" id="GO:0055085">
    <property type="term" value="P:transmembrane transport"/>
    <property type="evidence" value="ECO:0007669"/>
    <property type="project" value="UniProtKB-ARBA"/>
</dbReference>
<dbReference type="EMBL" id="CP017603">
    <property type="protein sequence ID" value="AOY74485.1"/>
    <property type="molecule type" value="Genomic_DNA"/>
</dbReference>
<evidence type="ECO:0000313" key="9">
    <source>
        <dbReference type="Proteomes" id="UP000192478"/>
    </source>
</evidence>
<reference evidence="7 9" key="2">
    <citation type="submission" date="2017-03" db="EMBL/GenBank/DDBJ databases">
        <title>Complete sequence of Clostridium formicaceticum DSM 92.</title>
        <authorList>
            <person name="Poehlein A."/>
            <person name="Karl M."/>
            <person name="Bengelsdorf F.R."/>
            <person name="Duerre P."/>
            <person name="Daniel R."/>
        </authorList>
    </citation>
    <scope>NUCLEOTIDE SEQUENCE [LARGE SCALE GENOMIC DNA]</scope>
    <source>
        <strain evidence="7 9">DSM 92</strain>
    </source>
</reference>
<evidence type="ECO:0000256" key="4">
    <source>
        <dbReference type="ARBA" id="ARBA00022840"/>
    </source>
</evidence>
<dbReference type="FunFam" id="3.40.50.300:FF:000016">
    <property type="entry name" value="Oligopeptide ABC transporter ATP-binding component"/>
    <property type="match status" value="1"/>
</dbReference>
<dbReference type="Gene3D" id="3.40.50.300">
    <property type="entry name" value="P-loop containing nucleotide triphosphate hydrolases"/>
    <property type="match status" value="1"/>
</dbReference>
<dbReference type="PANTHER" id="PTHR43776:SF8">
    <property type="entry name" value="ABC TRANSPORTER, ATP-BINDING PROTEIN"/>
    <property type="match status" value="1"/>
</dbReference>
<evidence type="ECO:0000313" key="7">
    <source>
        <dbReference type="EMBL" id="ARE88832.1"/>
    </source>
</evidence>
<dbReference type="Proteomes" id="UP000177894">
    <property type="component" value="Chromosome"/>
</dbReference>
<evidence type="ECO:0000313" key="6">
    <source>
        <dbReference type="EMBL" id="AOY74485.1"/>
    </source>
</evidence>
<dbReference type="InterPro" id="IPR003593">
    <property type="entry name" value="AAA+_ATPase"/>
</dbReference>
<dbReference type="InterPro" id="IPR050319">
    <property type="entry name" value="ABC_transp_ATP-bind"/>
</dbReference>
<dbReference type="CDD" id="cd03257">
    <property type="entry name" value="ABC_NikE_OppD_transporters"/>
    <property type="match status" value="1"/>
</dbReference>
<keyword evidence="2" id="KW-0813">Transport</keyword>
<evidence type="ECO:0000313" key="8">
    <source>
        <dbReference type="Proteomes" id="UP000177894"/>
    </source>
</evidence>
<dbReference type="GO" id="GO:0005524">
    <property type="term" value="F:ATP binding"/>
    <property type="evidence" value="ECO:0007669"/>
    <property type="project" value="UniProtKB-KW"/>
</dbReference>
<evidence type="ECO:0000259" key="5">
    <source>
        <dbReference type="PROSITE" id="PS50893"/>
    </source>
</evidence>
<gene>
    <name evidence="7" type="primary">oppF_3</name>
    <name evidence="6" type="ORF">BJL90_00055</name>
    <name evidence="7" type="ORF">CLFO_32380</name>
</gene>
<dbReference type="InterPro" id="IPR013563">
    <property type="entry name" value="Oligopep_ABC_C"/>
</dbReference>
<accession>A0AAC9RNG6</accession>
<dbReference type="EMBL" id="CP020559">
    <property type="protein sequence ID" value="ARE88832.1"/>
    <property type="molecule type" value="Genomic_DNA"/>
</dbReference>
<evidence type="ECO:0000256" key="3">
    <source>
        <dbReference type="ARBA" id="ARBA00022741"/>
    </source>
</evidence>
<dbReference type="GO" id="GO:0015833">
    <property type="term" value="P:peptide transport"/>
    <property type="evidence" value="ECO:0007669"/>
    <property type="project" value="InterPro"/>
</dbReference>
<dbReference type="Pfam" id="PF08352">
    <property type="entry name" value="oligo_HPY"/>
    <property type="match status" value="1"/>
</dbReference>
<evidence type="ECO:0000256" key="2">
    <source>
        <dbReference type="ARBA" id="ARBA00022448"/>
    </source>
</evidence>
<proteinExistence type="inferred from homology"/>
<name>A0AAC9RNG6_9CLOT</name>
<dbReference type="NCBIfam" id="TIGR01727">
    <property type="entry name" value="oligo_HPY"/>
    <property type="match status" value="1"/>
</dbReference>
<dbReference type="RefSeq" id="WP_070963204.1">
    <property type="nucleotide sequence ID" value="NZ_CP017603.1"/>
</dbReference>
<dbReference type="KEGG" id="cfm:BJL90_00055"/>
<dbReference type="SUPFAM" id="SSF52540">
    <property type="entry name" value="P-loop containing nucleoside triphosphate hydrolases"/>
    <property type="match status" value="1"/>
</dbReference>
<dbReference type="InterPro" id="IPR017871">
    <property type="entry name" value="ABC_transporter-like_CS"/>
</dbReference>
<dbReference type="PROSITE" id="PS00211">
    <property type="entry name" value="ABC_TRANSPORTER_1"/>
    <property type="match status" value="1"/>
</dbReference>
<organism evidence="7 9">
    <name type="scientific">Clostridium formicaceticum</name>
    <dbReference type="NCBI Taxonomy" id="1497"/>
    <lineage>
        <taxon>Bacteria</taxon>
        <taxon>Bacillati</taxon>
        <taxon>Bacillota</taxon>
        <taxon>Clostridia</taxon>
        <taxon>Eubacteriales</taxon>
        <taxon>Clostridiaceae</taxon>
        <taxon>Clostridium</taxon>
    </lineage>
</organism>
<evidence type="ECO:0000256" key="1">
    <source>
        <dbReference type="ARBA" id="ARBA00005417"/>
    </source>
</evidence>
<dbReference type="GO" id="GO:0016887">
    <property type="term" value="F:ATP hydrolysis activity"/>
    <property type="evidence" value="ECO:0007669"/>
    <property type="project" value="InterPro"/>
</dbReference>
<reference evidence="6 8" key="1">
    <citation type="submission" date="2016-10" db="EMBL/GenBank/DDBJ databases">
        <title>Complete Genome Sequence of Acetogen Clostridium formicoaceticum ATCC 27076.</title>
        <authorList>
            <person name="Bao T."/>
            <person name="Cheng C."/>
            <person name="Zhao J."/>
            <person name="Yang S.-T."/>
            <person name="Wang J."/>
            <person name="Wang M."/>
        </authorList>
    </citation>
    <scope>NUCLEOTIDE SEQUENCE [LARGE SCALE GENOMIC DNA]</scope>
    <source>
        <strain evidence="6 8">ATCC 27076</strain>
    </source>
</reference>
<dbReference type="Proteomes" id="UP000192478">
    <property type="component" value="Chromosome"/>
</dbReference>
<dbReference type="InterPro" id="IPR027417">
    <property type="entry name" value="P-loop_NTPase"/>
</dbReference>
<dbReference type="Pfam" id="PF00005">
    <property type="entry name" value="ABC_tran"/>
    <property type="match status" value="1"/>
</dbReference>
<dbReference type="SMART" id="SM00382">
    <property type="entry name" value="AAA"/>
    <property type="match status" value="1"/>
</dbReference>
<keyword evidence="8" id="KW-1185">Reference proteome</keyword>
<keyword evidence="4 7" id="KW-0067">ATP-binding</keyword>
<dbReference type="AlphaFoldDB" id="A0AAC9RNG6"/>
<keyword evidence="3" id="KW-0547">Nucleotide-binding</keyword>
<sequence length="332" mass="38070">MNCKEEILFENKIPILETINLKKSYFTKNNYFSFKNNVLNAVEGVSITLYENEILGLVGESGCGKSTLTRLLLRLEKATAGKILFKGEDITSLSGEKLRELRKDFQIIFQNAYASLNPRMKIEEIIKEPIANFEMLSKEDQREKIKYLIELVGLKEEHLSRYPHEFSGGQRQRIAIARALAINPKIVICDEPIASLDVSIQVQILKLLYELHSKYKISYIFISHDLASVKLLSHRIVIMYLGKIVEIIKSQDLLEHAAHPYTISLIEAIPSVNPDNRLSKEQLLCGEALNPVSFTKCCKFYPRCRKALNICSYSEPDIREISPMHYVACHRY</sequence>
<comment type="similarity">
    <text evidence="1">Belongs to the ABC transporter superfamily.</text>
</comment>
<dbReference type="PROSITE" id="PS50893">
    <property type="entry name" value="ABC_TRANSPORTER_2"/>
    <property type="match status" value="1"/>
</dbReference>
<dbReference type="PANTHER" id="PTHR43776">
    <property type="entry name" value="TRANSPORT ATP-BINDING PROTEIN"/>
    <property type="match status" value="1"/>
</dbReference>
<dbReference type="InterPro" id="IPR003439">
    <property type="entry name" value="ABC_transporter-like_ATP-bd"/>
</dbReference>